<dbReference type="GO" id="GO:0005840">
    <property type="term" value="C:ribosome"/>
    <property type="evidence" value="ECO:0007669"/>
    <property type="project" value="UniProtKB-KW"/>
</dbReference>
<comment type="subunit">
    <text evidence="6">Part of the 50S ribosomal subunit. Contacts protein L20.</text>
</comment>
<evidence type="ECO:0000256" key="7">
    <source>
        <dbReference type="RuleBase" id="RU000562"/>
    </source>
</evidence>
<dbReference type="GO" id="GO:0019843">
    <property type="term" value="F:rRNA binding"/>
    <property type="evidence" value="ECO:0007669"/>
    <property type="project" value="UniProtKB-UniRule"/>
</dbReference>
<dbReference type="GO" id="GO:0006412">
    <property type="term" value="P:translation"/>
    <property type="evidence" value="ECO:0007669"/>
    <property type="project" value="UniProtKB-UniRule"/>
</dbReference>
<dbReference type="Pfam" id="PF00829">
    <property type="entry name" value="Ribosomal_L21p"/>
    <property type="match status" value="1"/>
</dbReference>
<dbReference type="Proteomes" id="UP000526307">
    <property type="component" value="Unassembled WGS sequence"/>
</dbReference>
<sequence>MYAVIKTGGKQYRVQENDVLKIEKLDAAVGETVTFDEVVAVGGDKLQVGAPFVEGCTVQAEVLEQGKNEKVIIFKYKAKKDYRRKNGHRQPYTLVKVTGIGAVAKKTAPAKAKAEIKASLSMKKDELLAIANELGVEVPAKATKADILSAIESK</sequence>
<name>A0A7Y8VSS9_9FIRM</name>
<dbReference type="SUPFAM" id="SSF141091">
    <property type="entry name" value="L21p-like"/>
    <property type="match status" value="1"/>
</dbReference>
<evidence type="ECO:0000313" key="8">
    <source>
        <dbReference type="EMBL" id="NWO23981.1"/>
    </source>
</evidence>
<organism evidence="8 9">
    <name type="scientific">Mogibacterium timidum</name>
    <dbReference type="NCBI Taxonomy" id="35519"/>
    <lineage>
        <taxon>Bacteria</taxon>
        <taxon>Bacillati</taxon>
        <taxon>Bacillota</taxon>
        <taxon>Clostridia</taxon>
        <taxon>Peptostreptococcales</taxon>
        <taxon>Anaerovoracaceae</taxon>
        <taxon>Mogibacterium</taxon>
    </lineage>
</organism>
<dbReference type="InterPro" id="IPR036164">
    <property type="entry name" value="bL21-like_sf"/>
</dbReference>
<dbReference type="HAMAP" id="MF_01363">
    <property type="entry name" value="Ribosomal_bL21"/>
    <property type="match status" value="1"/>
</dbReference>
<dbReference type="GO" id="GO:0003735">
    <property type="term" value="F:structural constituent of ribosome"/>
    <property type="evidence" value="ECO:0007669"/>
    <property type="project" value="InterPro"/>
</dbReference>
<protein>
    <recommendedName>
        <fullName evidence="6">Large ribosomal subunit protein bL21</fullName>
    </recommendedName>
</protein>
<reference evidence="8 9" key="1">
    <citation type="submission" date="2020-06" db="EMBL/GenBank/DDBJ databases">
        <title>Mogibacterium timidum strain W9173 genomic sequence.</title>
        <authorList>
            <person name="Wade W.G."/>
            <person name="Johnston C.D."/>
            <person name="Chen T."/>
            <person name="Dewhirst F.E."/>
        </authorList>
    </citation>
    <scope>NUCLEOTIDE SEQUENCE [LARGE SCALE GENOMIC DNA]</scope>
    <source>
        <strain evidence="8 9">W9173</strain>
    </source>
</reference>
<evidence type="ECO:0000256" key="1">
    <source>
        <dbReference type="ARBA" id="ARBA00008563"/>
    </source>
</evidence>
<dbReference type="GO" id="GO:0005737">
    <property type="term" value="C:cytoplasm"/>
    <property type="evidence" value="ECO:0007669"/>
    <property type="project" value="UniProtKB-ARBA"/>
</dbReference>
<dbReference type="AlphaFoldDB" id="A0A7Y8VSS9"/>
<accession>A0A7Y8VSS9</accession>
<evidence type="ECO:0000256" key="6">
    <source>
        <dbReference type="HAMAP-Rule" id="MF_01363"/>
    </source>
</evidence>
<dbReference type="GO" id="GO:1990904">
    <property type="term" value="C:ribonucleoprotein complex"/>
    <property type="evidence" value="ECO:0007669"/>
    <property type="project" value="UniProtKB-KW"/>
</dbReference>
<gene>
    <name evidence="6 8" type="primary">rplU</name>
    <name evidence="8" type="ORF">HW270_07955</name>
</gene>
<dbReference type="InterPro" id="IPR001787">
    <property type="entry name" value="Ribosomal_bL21"/>
</dbReference>
<keyword evidence="5 6" id="KW-0687">Ribonucleoprotein</keyword>
<dbReference type="PROSITE" id="PS01169">
    <property type="entry name" value="RIBOSOMAL_L21"/>
    <property type="match status" value="1"/>
</dbReference>
<dbReference type="NCBIfam" id="TIGR00061">
    <property type="entry name" value="L21"/>
    <property type="match status" value="1"/>
</dbReference>
<dbReference type="PANTHER" id="PTHR21349:SF0">
    <property type="entry name" value="LARGE RIBOSOMAL SUBUNIT PROTEIN BL21M"/>
    <property type="match status" value="1"/>
</dbReference>
<proteinExistence type="inferred from homology"/>
<keyword evidence="4 6" id="KW-0689">Ribosomal protein</keyword>
<dbReference type="InterPro" id="IPR028909">
    <property type="entry name" value="bL21-like"/>
</dbReference>
<dbReference type="PANTHER" id="PTHR21349">
    <property type="entry name" value="50S RIBOSOMAL PROTEIN L21"/>
    <property type="match status" value="1"/>
</dbReference>
<dbReference type="EMBL" id="JABXYR010000002">
    <property type="protein sequence ID" value="NWO23981.1"/>
    <property type="molecule type" value="Genomic_DNA"/>
</dbReference>
<evidence type="ECO:0000256" key="2">
    <source>
        <dbReference type="ARBA" id="ARBA00022730"/>
    </source>
</evidence>
<evidence type="ECO:0000256" key="5">
    <source>
        <dbReference type="ARBA" id="ARBA00023274"/>
    </source>
</evidence>
<comment type="similarity">
    <text evidence="1 6 7">Belongs to the bacterial ribosomal protein bL21 family.</text>
</comment>
<dbReference type="InterPro" id="IPR018258">
    <property type="entry name" value="Ribosomal_bL21_CS"/>
</dbReference>
<evidence type="ECO:0000256" key="3">
    <source>
        <dbReference type="ARBA" id="ARBA00022884"/>
    </source>
</evidence>
<keyword evidence="9" id="KW-1185">Reference proteome</keyword>
<comment type="caution">
    <text evidence="8">The sequence shown here is derived from an EMBL/GenBank/DDBJ whole genome shotgun (WGS) entry which is preliminary data.</text>
</comment>
<comment type="function">
    <text evidence="6 7">This protein binds to 23S rRNA in the presence of protein L20.</text>
</comment>
<evidence type="ECO:0000256" key="4">
    <source>
        <dbReference type="ARBA" id="ARBA00022980"/>
    </source>
</evidence>
<evidence type="ECO:0000313" key="9">
    <source>
        <dbReference type="Proteomes" id="UP000526307"/>
    </source>
</evidence>
<keyword evidence="3 6" id="KW-0694">RNA-binding</keyword>
<keyword evidence="2 6" id="KW-0699">rRNA-binding</keyword>